<keyword evidence="2" id="KW-0255">Endonuclease</keyword>
<evidence type="ECO:0000313" key="2">
    <source>
        <dbReference type="EMBL" id="MCG2462806.1"/>
    </source>
</evidence>
<dbReference type="Gene3D" id="3.30.70.3570">
    <property type="entry name" value="MvaI/BcnI restriction endonuclease, recognition domain"/>
    <property type="match status" value="1"/>
</dbReference>
<name>A0AAE3EZU6_9FLAO</name>
<proteinExistence type="predicted"/>
<gene>
    <name evidence="2" type="ORF">K8352_18730</name>
</gene>
<accession>A0AAE3EZU6</accession>
<dbReference type="Gene3D" id="3.40.210.20">
    <property type="entry name" value="MvaI/BcnI restriction endonuclease, catalytic domain"/>
    <property type="match status" value="1"/>
</dbReference>
<keyword evidence="2" id="KW-0378">Hydrolase</keyword>
<dbReference type="CDD" id="cd22347">
    <property type="entry name" value="PDDEXK_nuclease"/>
    <property type="match status" value="1"/>
</dbReference>
<dbReference type="InterPro" id="IPR029127">
    <property type="entry name" value="MvaI_BcnI"/>
</dbReference>
<dbReference type="EMBL" id="JAIRBC010000046">
    <property type="protein sequence ID" value="MCG2462806.1"/>
    <property type="molecule type" value="Genomic_DNA"/>
</dbReference>
<sequence length="392" mass="44829">MRKLTEAEQNKIKLLTKNQVSLTLIEPTETGLKKSIMDATGPVRSFLKSENIHDYDLQKQGPDYKVVIPTIIHTGFKTKKSKASLYRPLTKNGDPRIWFYSLTEVTEANDIIAITYFDDNFQVFNLTKLDIETLINSSIQNPFQDLVRAINTTENEVAFELLTLLRKIAGAGPVPSMVDADTSVGRTLETALGIDINSSKKPDYKGIELKSFRNSRTNRKNLFAQVPDWKLSKFKSSAEILNAFGYDRQDDFKLYCTVSAITRNSQGLNLRIDSDIKQLIENSDKSEVGDFVVWTLDKLHSRLREKHKETFWVEAESTRINNREHFQYKLVEHTRKPITSQFDLLIDQGIITLDHLIKRNSKGRVVEKGPLFKIKPKGIELLFPPSESYSLI</sequence>
<protein>
    <submittedName>
        <fullName evidence="2">MvaI/BcnI family restriction endonuclease</fullName>
    </submittedName>
</protein>
<dbReference type="GO" id="GO:0004519">
    <property type="term" value="F:endonuclease activity"/>
    <property type="evidence" value="ECO:0007669"/>
    <property type="project" value="UniProtKB-KW"/>
</dbReference>
<dbReference type="AlphaFoldDB" id="A0AAE3EZU6"/>
<reference evidence="2" key="1">
    <citation type="submission" date="2023-02" db="EMBL/GenBank/DDBJ databases">
        <title>Genome of Flavobacteriaceae gen. nov. sp. strain F89.</title>
        <authorList>
            <person name="Wang Y."/>
        </authorList>
    </citation>
    <scope>NUCLEOTIDE SEQUENCE</scope>
    <source>
        <strain evidence="2">F89</strain>
    </source>
</reference>
<dbReference type="Pfam" id="PF15515">
    <property type="entry name" value="MvaI_BcnI"/>
    <property type="match status" value="1"/>
</dbReference>
<evidence type="ECO:0000313" key="3">
    <source>
        <dbReference type="Proteomes" id="UP001200642"/>
    </source>
</evidence>
<dbReference type="InterPro" id="IPR043005">
    <property type="entry name" value="MvaI_BcnI_rec"/>
</dbReference>
<dbReference type="InterPro" id="IPR043004">
    <property type="entry name" value="MvaI_BcnI_cat"/>
</dbReference>
<keyword evidence="2" id="KW-0540">Nuclease</keyword>
<dbReference type="RefSeq" id="WP_317903939.1">
    <property type="nucleotide sequence ID" value="NZ_JAIRBC010000046.1"/>
</dbReference>
<organism evidence="2 3">
    <name type="scientific">Cerina litoralis</name>
    <dbReference type="NCBI Taxonomy" id="2874477"/>
    <lineage>
        <taxon>Bacteria</taxon>
        <taxon>Pseudomonadati</taxon>
        <taxon>Bacteroidota</taxon>
        <taxon>Flavobacteriia</taxon>
        <taxon>Flavobacteriales</taxon>
        <taxon>Flavobacteriaceae</taxon>
        <taxon>Cerina</taxon>
    </lineage>
</organism>
<dbReference type="Proteomes" id="UP001200642">
    <property type="component" value="Unassembled WGS sequence"/>
</dbReference>
<keyword evidence="3" id="KW-1185">Reference proteome</keyword>
<feature type="domain" description="MvaI/BcnI restriction endonuclease" evidence="1">
    <location>
        <begin position="164"/>
        <end position="383"/>
    </location>
</feature>
<comment type="caution">
    <text evidence="2">The sequence shown here is derived from an EMBL/GenBank/DDBJ whole genome shotgun (WGS) entry which is preliminary data.</text>
</comment>
<evidence type="ECO:0000259" key="1">
    <source>
        <dbReference type="Pfam" id="PF15515"/>
    </source>
</evidence>